<dbReference type="SUPFAM" id="SSF53474">
    <property type="entry name" value="alpha/beta-Hydrolases"/>
    <property type="match status" value="1"/>
</dbReference>
<dbReference type="Gene3D" id="3.40.50.1820">
    <property type="entry name" value="alpha/beta hydrolase"/>
    <property type="match status" value="1"/>
</dbReference>
<keyword evidence="2" id="KW-0472">Membrane</keyword>
<protein>
    <submittedName>
        <fullName evidence="5">Predicted protein</fullName>
    </submittedName>
</protein>
<evidence type="ECO:0000259" key="4">
    <source>
        <dbReference type="Pfam" id="PF12146"/>
    </source>
</evidence>
<feature type="domain" description="Partial AB-hydrolase lipase" evidence="3">
    <location>
        <begin position="454"/>
        <end position="506"/>
    </location>
</feature>
<dbReference type="Pfam" id="PF04083">
    <property type="entry name" value="Abhydro_lipase"/>
    <property type="match status" value="1"/>
</dbReference>
<dbReference type="PANTHER" id="PTHR11005">
    <property type="entry name" value="LYSOSOMAL ACID LIPASE-RELATED"/>
    <property type="match status" value="1"/>
</dbReference>
<dbReference type="OMA" id="ILAYMSW"/>
<dbReference type="GeneID" id="8854395"/>
<feature type="region of interest" description="Disordered" evidence="1">
    <location>
        <begin position="163"/>
        <end position="216"/>
    </location>
</feature>
<dbReference type="KEGG" id="ngr:NAEGRDRAFT_71665"/>
<accession>D2VRQ2</accession>
<name>D2VRQ2_NAEGR</name>
<dbReference type="GO" id="GO:0006629">
    <property type="term" value="P:lipid metabolic process"/>
    <property type="evidence" value="ECO:0007669"/>
    <property type="project" value="InterPro"/>
</dbReference>
<evidence type="ECO:0000256" key="2">
    <source>
        <dbReference type="SAM" id="Phobius"/>
    </source>
</evidence>
<dbReference type="VEuPathDB" id="AmoebaDB:NAEGRDRAFT_71665"/>
<feature type="transmembrane region" description="Helical" evidence="2">
    <location>
        <begin position="107"/>
        <end position="126"/>
    </location>
</feature>
<keyword evidence="6" id="KW-1185">Reference proteome</keyword>
<feature type="domain" description="Serine aminopeptidase S33" evidence="4">
    <location>
        <begin position="511"/>
        <end position="630"/>
    </location>
</feature>
<evidence type="ECO:0000313" key="5">
    <source>
        <dbReference type="EMBL" id="EFC40429.1"/>
    </source>
</evidence>
<gene>
    <name evidence="5" type="ORF">NAEGRDRAFT_71665</name>
</gene>
<keyword evidence="2" id="KW-0812">Transmembrane</keyword>
<dbReference type="InParanoid" id="D2VRQ2"/>
<feature type="compositionally biased region" description="Low complexity" evidence="1">
    <location>
        <begin position="168"/>
        <end position="179"/>
    </location>
</feature>
<feature type="transmembrane region" description="Helical" evidence="2">
    <location>
        <begin position="349"/>
        <end position="371"/>
    </location>
</feature>
<keyword evidence="2" id="KW-1133">Transmembrane helix</keyword>
<dbReference type="STRING" id="5762.D2VRQ2"/>
<dbReference type="Pfam" id="PF12146">
    <property type="entry name" value="Hydrolase_4"/>
    <property type="match status" value="1"/>
</dbReference>
<reference evidence="5 6" key="1">
    <citation type="journal article" date="2010" name="Cell">
        <title>The genome of Naegleria gruberi illuminates early eukaryotic versatility.</title>
        <authorList>
            <person name="Fritz-Laylin L.K."/>
            <person name="Prochnik S.E."/>
            <person name="Ginger M.L."/>
            <person name="Dacks J.B."/>
            <person name="Carpenter M.L."/>
            <person name="Field M.C."/>
            <person name="Kuo A."/>
            <person name="Paredez A."/>
            <person name="Chapman J."/>
            <person name="Pham J."/>
            <person name="Shu S."/>
            <person name="Neupane R."/>
            <person name="Cipriano M."/>
            <person name="Mancuso J."/>
            <person name="Tu H."/>
            <person name="Salamov A."/>
            <person name="Lindquist E."/>
            <person name="Shapiro H."/>
            <person name="Lucas S."/>
            <person name="Grigoriev I.V."/>
            <person name="Cande W.Z."/>
            <person name="Fulton C."/>
            <person name="Rokhsar D.S."/>
            <person name="Dawson S.C."/>
        </authorList>
    </citation>
    <scope>NUCLEOTIDE SEQUENCE [LARGE SCALE GENOMIC DNA]</scope>
    <source>
        <strain evidence="5 6">NEG-M</strain>
    </source>
</reference>
<evidence type="ECO:0000256" key="1">
    <source>
        <dbReference type="SAM" id="MobiDB-lite"/>
    </source>
</evidence>
<dbReference type="InterPro" id="IPR006693">
    <property type="entry name" value="AB_hydrolase_lipase"/>
</dbReference>
<evidence type="ECO:0000259" key="3">
    <source>
        <dbReference type="Pfam" id="PF04083"/>
    </source>
</evidence>
<dbReference type="Proteomes" id="UP000006671">
    <property type="component" value="Unassembled WGS sequence"/>
</dbReference>
<dbReference type="InterPro" id="IPR022742">
    <property type="entry name" value="Hydrolase_4"/>
</dbReference>
<sequence>MPSSSFLIPSSPIPSALTTTTAATVSSSAATTASMVRFGTANVYKETPPYSPQSPMIALRRQSLLLSATQFPSTSSQQIKSRWMLVRVLDGIIYIVSEYTKTLIRELILLLGYFLDLIVSLVLYVFHIPGSYDETSLAHQKGLVVRSASSASLIHLSEEFRKERTRSRSNSTKSNSGGSTYEYNSSEEEMEKKISSTSSTGTLSPIRELSPTTTDEDHNIQLDNQQLEDDVPPPITTSLFSSSTSSHTMIGKNSFKKILESTLKMKKANNTNQVVVDSPTTMTTSTIEPVSFEEAQKEPIADDVSVASTADSEWNDYENLDANFDYDFEDDVRDDIKLIYEEKKWTSRVLNFIGETFLWFVMLIIYLPTLFKTPITSKKTPIEADKVHLYEKKSTGLLEDFYYAVFECIDLLAKASRLFIRLKLRECFKTIKECFGLFKLSNFLSTRGIDDRSISQVIIDNGFKSKTYVCSTEDGYKVQLNRIPNTTSKTAVYFQHGILDSGFTWIGSNPNVGLTCASNGYDVFLGNFRGYGLARCHGKHLNENISAREYWDFSINEHAFYDVKAFVKKIREIKQKELGNNDFKLVVVAHSMGAGSILAYMSWCKAHNEEHYIDKAILLSPAGNHQEMPTLFEYASMAIPIVRRLPFWNYFGFTSKTVKILVAKLLQDINNHKATRSLLSAVVSSLILGGRTKNNPFQYVHNLFYHTFNATSVKVVEHLIQLQKSGKFLAYNYGPTMNKQYYGTEKPYDFFDAYDKLNIPIYIVYADDDKVIPKQCIVRHYKELRKYHSNTCFAKKFKDMGHLELTLSSNDRVIQYVLKVLGQNEEVN</sequence>
<dbReference type="eggNOG" id="KOG2624">
    <property type="taxonomic scope" value="Eukaryota"/>
</dbReference>
<evidence type="ECO:0000313" key="6">
    <source>
        <dbReference type="Proteomes" id="UP000006671"/>
    </source>
</evidence>
<dbReference type="AlphaFoldDB" id="D2VRQ2"/>
<dbReference type="EMBL" id="GG738892">
    <property type="protein sequence ID" value="EFC40429.1"/>
    <property type="molecule type" value="Genomic_DNA"/>
</dbReference>
<organism evidence="6">
    <name type="scientific">Naegleria gruberi</name>
    <name type="common">Amoeba</name>
    <dbReference type="NCBI Taxonomy" id="5762"/>
    <lineage>
        <taxon>Eukaryota</taxon>
        <taxon>Discoba</taxon>
        <taxon>Heterolobosea</taxon>
        <taxon>Tetramitia</taxon>
        <taxon>Eutetramitia</taxon>
        <taxon>Vahlkampfiidae</taxon>
        <taxon>Naegleria</taxon>
    </lineage>
</organism>
<dbReference type="InterPro" id="IPR029058">
    <property type="entry name" value="AB_hydrolase_fold"/>
</dbReference>
<dbReference type="ESTHER" id="naegr-d2vrq2">
    <property type="family name" value="Acidic_Lipase"/>
</dbReference>
<dbReference type="OrthoDB" id="17331at2759"/>
<dbReference type="RefSeq" id="XP_002673173.1">
    <property type="nucleotide sequence ID" value="XM_002673127.1"/>
</dbReference>
<proteinExistence type="predicted"/>